<evidence type="ECO:0000313" key="3">
    <source>
        <dbReference type="EMBL" id="KAA0973321.1"/>
    </source>
</evidence>
<gene>
    <name evidence="3" type="ORF">FQ154_18640</name>
</gene>
<evidence type="ECO:0000256" key="1">
    <source>
        <dbReference type="SAM" id="MobiDB-lite"/>
    </source>
</evidence>
<dbReference type="RefSeq" id="WP_149620883.1">
    <property type="nucleotide sequence ID" value="NZ_VOBL01000029.1"/>
</dbReference>
<feature type="chain" id="PRO_5039048433" description="Lipoprotein" evidence="2">
    <location>
        <begin position="24"/>
        <end position="211"/>
    </location>
</feature>
<dbReference type="EMBL" id="VOBL01000029">
    <property type="protein sequence ID" value="KAA0973321.1"/>
    <property type="molecule type" value="Genomic_DNA"/>
</dbReference>
<dbReference type="PROSITE" id="PS51257">
    <property type="entry name" value="PROKAR_LIPOPROTEIN"/>
    <property type="match status" value="1"/>
</dbReference>
<feature type="signal peptide" evidence="2">
    <location>
        <begin position="1"/>
        <end position="23"/>
    </location>
</feature>
<dbReference type="Proteomes" id="UP000323856">
    <property type="component" value="Unassembled WGS sequence"/>
</dbReference>
<reference evidence="3 4" key="1">
    <citation type="submission" date="2019-07" db="EMBL/GenBank/DDBJ databases">
        <title>Analysis of the biochemical properties, biological activity and biotechnological potential of siderophores and biosurfactants produced by Antarctic psychrotolerant bacteria.</title>
        <authorList>
            <person name="Styczynski M."/>
            <person name="Krucon T."/>
            <person name="Decewicz P."/>
            <person name="Dziewit L."/>
        </authorList>
    </citation>
    <scope>NUCLEOTIDE SEQUENCE [LARGE SCALE GENOMIC DNA]</scope>
    <source>
        <strain evidence="3 4">ANT_H27</strain>
    </source>
</reference>
<protein>
    <recommendedName>
        <fullName evidence="5">Lipoprotein</fullName>
    </recommendedName>
</protein>
<evidence type="ECO:0000256" key="2">
    <source>
        <dbReference type="SAM" id="SignalP"/>
    </source>
</evidence>
<name>A0A5B0E5Y1_9MICC</name>
<comment type="caution">
    <text evidence="3">The sequence shown here is derived from an EMBL/GenBank/DDBJ whole genome shotgun (WGS) entry which is preliminary data.</text>
</comment>
<feature type="region of interest" description="Disordered" evidence="1">
    <location>
        <begin position="26"/>
        <end position="54"/>
    </location>
</feature>
<accession>A0A5B0E5Y1</accession>
<organism evidence="3 4">
    <name type="scientific">Paeniglutamicibacter gangotriensis</name>
    <dbReference type="NCBI Taxonomy" id="254787"/>
    <lineage>
        <taxon>Bacteria</taxon>
        <taxon>Bacillati</taxon>
        <taxon>Actinomycetota</taxon>
        <taxon>Actinomycetes</taxon>
        <taxon>Micrococcales</taxon>
        <taxon>Micrococcaceae</taxon>
        <taxon>Paeniglutamicibacter</taxon>
    </lineage>
</organism>
<keyword evidence="2" id="KW-0732">Signal</keyword>
<proteinExistence type="predicted"/>
<dbReference type="AlphaFoldDB" id="A0A5B0E5Y1"/>
<evidence type="ECO:0000313" key="4">
    <source>
        <dbReference type="Proteomes" id="UP000323856"/>
    </source>
</evidence>
<feature type="compositionally biased region" description="Low complexity" evidence="1">
    <location>
        <begin position="26"/>
        <end position="53"/>
    </location>
</feature>
<evidence type="ECO:0008006" key="5">
    <source>
        <dbReference type="Google" id="ProtNLM"/>
    </source>
</evidence>
<sequence length="211" mass="22234">MMKKPVLITAAALSLLLTGCNTAGGTSPTETATASASPSASGIPSASAEPSAEVPVFEPVTTKPGPDDVSVNAAFEALEGATAVYNKQAHAQDDTTGDLAKYTTADQFAEDSGLLRDGKKDNIMVEGDVKVEKLSGYSTEVIEDGKKLKDHFVYLEICQDVSEVEVTLGNGKKGEKPELTRAVMEVQAKYSTDLERWLVGKSEFKDGGVPC</sequence>